<feature type="region of interest" description="Disordered" evidence="1">
    <location>
        <begin position="1"/>
        <end position="21"/>
    </location>
</feature>
<evidence type="ECO:0000313" key="3">
    <source>
        <dbReference type="EMBL" id="QJY51175.1"/>
    </source>
</evidence>
<accession>A0A6M6JUT1</accession>
<protein>
    <recommendedName>
        <fullName evidence="2">DUF6879 domain-containing protein</fullName>
    </recommendedName>
</protein>
<dbReference type="AlphaFoldDB" id="A0A6M6JUT1"/>
<evidence type="ECO:0000313" key="4">
    <source>
        <dbReference type="Proteomes" id="UP000505377"/>
    </source>
</evidence>
<dbReference type="RefSeq" id="WP_172169992.1">
    <property type="nucleotide sequence ID" value="NZ_CP053565.1"/>
</dbReference>
<keyword evidence="4" id="KW-1185">Reference proteome</keyword>
<geneLocation type="plasmid" evidence="3 4">
    <name>unnamed1</name>
</geneLocation>
<evidence type="ECO:0000256" key="1">
    <source>
        <dbReference type="SAM" id="MobiDB-lite"/>
    </source>
</evidence>
<dbReference type="Pfam" id="PF21806">
    <property type="entry name" value="DUF6879"/>
    <property type="match status" value="1"/>
</dbReference>
<name>A0A6M6JUT1_9PSEU</name>
<sequence>MSTNHQTLITTAGTADSPDRNDCPSVHTLPGREEAFVVVRDDVDDSARAELAAEYNPERELLGTQPRWVPCGLMDLATLGRFMDDNVHQRGDWRFRLEQLPAYSRAGADFQAWRNGDAPPTAKQQWLDQLERDVAAGIAHYRVRILSEDLTDYELYACQRGYALNSAFEQIRVLRRGEHSIPSLLGPGDYWVVNRIVVPVIYQTDGTFVGAAYIGAADDRAEAYRDDARRLWDAAEPWASWWSRHPEYHGARPSRAA</sequence>
<keyword evidence="3" id="KW-0614">Plasmid</keyword>
<feature type="compositionally biased region" description="Polar residues" evidence="1">
    <location>
        <begin position="1"/>
        <end position="14"/>
    </location>
</feature>
<feature type="domain" description="DUF6879" evidence="2">
    <location>
        <begin position="94"/>
        <end position="242"/>
    </location>
</feature>
<proteinExistence type="predicted"/>
<dbReference type="KEGG" id="pbro:HOP40_34915"/>
<dbReference type="Proteomes" id="UP000505377">
    <property type="component" value="Plasmid unnamed1"/>
</dbReference>
<reference evidence="3 4" key="1">
    <citation type="submission" date="2020-05" db="EMBL/GenBank/DDBJ databases">
        <authorList>
            <person name="Mo P."/>
        </authorList>
    </citation>
    <scope>NUCLEOTIDE SEQUENCE [LARGE SCALE GENOMIC DNA]</scope>
    <source>
        <strain evidence="3 4">Gen01</strain>
        <plasmid evidence="3 4">unnamed1</plasmid>
    </source>
</reference>
<dbReference type="InterPro" id="IPR049244">
    <property type="entry name" value="DUF6879"/>
</dbReference>
<organism evidence="3 4">
    <name type="scientific">Pseudonocardia broussonetiae</name>
    <dbReference type="NCBI Taxonomy" id="2736640"/>
    <lineage>
        <taxon>Bacteria</taxon>
        <taxon>Bacillati</taxon>
        <taxon>Actinomycetota</taxon>
        <taxon>Actinomycetes</taxon>
        <taxon>Pseudonocardiales</taxon>
        <taxon>Pseudonocardiaceae</taxon>
        <taxon>Pseudonocardia</taxon>
    </lineage>
</organism>
<evidence type="ECO:0000259" key="2">
    <source>
        <dbReference type="Pfam" id="PF21806"/>
    </source>
</evidence>
<dbReference type="EMBL" id="CP053565">
    <property type="protein sequence ID" value="QJY51175.1"/>
    <property type="molecule type" value="Genomic_DNA"/>
</dbReference>
<gene>
    <name evidence="3" type="ORF">HOP40_34915</name>
</gene>